<evidence type="ECO:0000256" key="3">
    <source>
        <dbReference type="ARBA" id="ARBA00038543"/>
    </source>
</evidence>
<feature type="domain" description="Protein kinase" evidence="7">
    <location>
        <begin position="1"/>
        <end position="271"/>
    </location>
</feature>
<evidence type="ECO:0000256" key="4">
    <source>
        <dbReference type="ARBA" id="ARBA00039612"/>
    </source>
</evidence>
<evidence type="ECO:0000256" key="2">
    <source>
        <dbReference type="ARBA" id="ARBA00022840"/>
    </source>
</evidence>
<dbReference type="SUPFAM" id="SSF56112">
    <property type="entry name" value="Protein kinase-like (PK-like)"/>
    <property type="match status" value="1"/>
</dbReference>
<dbReference type="InterPro" id="IPR050108">
    <property type="entry name" value="CDK"/>
</dbReference>
<name>A0A0G4ET13_VITBC</name>
<dbReference type="STRING" id="1169540.A0A0G4ET13"/>
<evidence type="ECO:0000256" key="1">
    <source>
        <dbReference type="ARBA" id="ARBA00022741"/>
    </source>
</evidence>
<evidence type="ECO:0000259" key="7">
    <source>
        <dbReference type="PROSITE" id="PS50011"/>
    </source>
</evidence>
<dbReference type="GO" id="GO:0004674">
    <property type="term" value="F:protein serine/threonine kinase activity"/>
    <property type="evidence" value="ECO:0007669"/>
    <property type="project" value="TreeGrafter"/>
</dbReference>
<dbReference type="EMBL" id="CDMY01000305">
    <property type="protein sequence ID" value="CEM01556.1"/>
    <property type="molecule type" value="Genomic_DNA"/>
</dbReference>
<dbReference type="PhylomeDB" id="A0A0G4ET13"/>
<evidence type="ECO:0000313" key="8">
    <source>
        <dbReference type="EMBL" id="CEM01556.1"/>
    </source>
</evidence>
<dbReference type="Proteomes" id="UP000041254">
    <property type="component" value="Unassembled WGS sequence"/>
</dbReference>
<reference evidence="8 9" key="1">
    <citation type="submission" date="2014-11" db="EMBL/GenBank/DDBJ databases">
        <authorList>
            <person name="Zhu J."/>
            <person name="Qi W."/>
            <person name="Song R."/>
        </authorList>
    </citation>
    <scope>NUCLEOTIDE SEQUENCE [LARGE SCALE GENOMIC DNA]</scope>
</reference>
<evidence type="ECO:0000256" key="5">
    <source>
        <dbReference type="ARBA" id="ARBA00041902"/>
    </source>
</evidence>
<gene>
    <name evidence="8" type="ORF">Vbra_13186</name>
</gene>
<sequence>MRGRLKTVESKVKGKDIAVQVKAQMLKDSGRQAEGEGPAAALDNEHMYLTRPNTMASPHVVTPLTYYFEVDDEHGYLVLPDCGEDLAIHTANLAMGPPLAECRDIARQGLQGFQAMHQDGVTHNDVKKQNLTRDAQGHLHVIDLGCAKDDQVPPDDAVDHNMYPTATRPTEMRLRERPYGPKGDVQAYIQALMELRAGLYPFVQWVDQACNVYEDGSDAAALEGMMGIFGAPSNGLFWPQDAQGRVQQRFTNSLTESRVGRGENTPVRHDM</sequence>
<dbReference type="PANTHER" id="PTHR24056">
    <property type="entry name" value="CELL DIVISION PROTEIN KINASE"/>
    <property type="match status" value="1"/>
</dbReference>
<dbReference type="PROSITE" id="PS50011">
    <property type="entry name" value="PROTEIN_KINASE_DOM"/>
    <property type="match status" value="1"/>
</dbReference>
<dbReference type="AlphaFoldDB" id="A0A0G4ET13"/>
<accession>A0A0G4ET13</accession>
<dbReference type="GO" id="GO:0005634">
    <property type="term" value="C:nucleus"/>
    <property type="evidence" value="ECO:0007669"/>
    <property type="project" value="TreeGrafter"/>
</dbReference>
<comment type="subunit">
    <text evidence="3">May form a complex composed of at least the catalytic subunit CRK2 and a cyclin.</text>
</comment>
<keyword evidence="2" id="KW-0067">ATP-binding</keyword>
<proteinExistence type="predicted"/>
<dbReference type="GO" id="GO:0005524">
    <property type="term" value="F:ATP binding"/>
    <property type="evidence" value="ECO:0007669"/>
    <property type="project" value="UniProtKB-KW"/>
</dbReference>
<evidence type="ECO:0000256" key="6">
    <source>
        <dbReference type="ARBA" id="ARBA00042858"/>
    </source>
</evidence>
<dbReference type="SMART" id="SM00220">
    <property type="entry name" value="S_TKc"/>
    <property type="match status" value="1"/>
</dbReference>
<protein>
    <recommendedName>
        <fullName evidence="4">Cyclin-dependent kinase 2 homolog</fullName>
    </recommendedName>
    <alternativeName>
        <fullName evidence="5">Cell division control protein 2 homolog</fullName>
    </alternativeName>
    <alternativeName>
        <fullName evidence="6">cdc2-related kinase 2</fullName>
    </alternativeName>
</protein>
<dbReference type="Pfam" id="PF00069">
    <property type="entry name" value="Pkinase"/>
    <property type="match status" value="1"/>
</dbReference>
<dbReference type="InterPro" id="IPR011009">
    <property type="entry name" value="Kinase-like_dom_sf"/>
</dbReference>
<dbReference type="InterPro" id="IPR000719">
    <property type="entry name" value="Prot_kinase_dom"/>
</dbReference>
<keyword evidence="1" id="KW-0547">Nucleotide-binding</keyword>
<keyword evidence="9" id="KW-1185">Reference proteome</keyword>
<organism evidence="8 9">
    <name type="scientific">Vitrella brassicaformis (strain CCMP3155)</name>
    <dbReference type="NCBI Taxonomy" id="1169540"/>
    <lineage>
        <taxon>Eukaryota</taxon>
        <taxon>Sar</taxon>
        <taxon>Alveolata</taxon>
        <taxon>Colpodellida</taxon>
        <taxon>Vitrellaceae</taxon>
        <taxon>Vitrella</taxon>
    </lineage>
</organism>
<dbReference type="VEuPathDB" id="CryptoDB:Vbra_13186"/>
<dbReference type="Gene3D" id="1.10.510.10">
    <property type="entry name" value="Transferase(Phosphotransferase) domain 1"/>
    <property type="match status" value="1"/>
</dbReference>
<dbReference type="InParanoid" id="A0A0G4ET13"/>
<evidence type="ECO:0000313" key="9">
    <source>
        <dbReference type="Proteomes" id="UP000041254"/>
    </source>
</evidence>